<dbReference type="Pfam" id="PF10358">
    <property type="entry name" value="NT-C2"/>
    <property type="match status" value="1"/>
</dbReference>
<protein>
    <recommendedName>
        <fullName evidence="3">C2 NT-type domain-containing protein</fullName>
    </recommendedName>
</protein>
<proteinExistence type="predicted"/>
<feature type="compositionally biased region" description="Polar residues" evidence="2">
    <location>
        <begin position="153"/>
        <end position="163"/>
    </location>
</feature>
<feature type="coiled-coil region" evidence="1">
    <location>
        <begin position="708"/>
        <end position="815"/>
    </location>
</feature>
<dbReference type="AlphaFoldDB" id="A0AAV8SL54"/>
<feature type="compositionally biased region" description="Basic and acidic residues" evidence="2">
    <location>
        <begin position="164"/>
        <end position="173"/>
    </location>
</feature>
<sequence length="923" mass="107011">MFKSWRVEKKKIKMVFKLQFQATQVPVLKKPTLFVSLMPADAGKPIFKLVKTAAQDGTCTWEKPVYVTVKFVKELKTGKVHEKIYHFIVSSGSSKSDYLGEASIDFAEFADEAEPMTVTLPLKFANSGAVLNVTIQRIEGGIDQRYIKDTGESNDVSMKSQMNQKDRDNKSFAEDGSLENEEEGSFRSTMGSNLITPKNRLHRRSNTEWSLVSASDGSLFDSTNSLEENVLKESQDTSSDTVEKLKTEIANLIRQSDLTELEMQSLRKQITEENKRAHELSTQIADLKKEKDALKVECEKPKSSHKSVGEELLKQLLAENKDLRVKVEEIRRELVHEKDTKTNLQTQLQKTQDSNSELILAVQDLDEMLEQKIMEISSLSNKLELRKNEVESRCKCNVKEYEEQLAVIELERIDGHKHNTSELDELKQKITDLSNEIEMYREDKEKKENYIERLIHDFEDLKQENHVISSKLEQNQIEELRRQRECAESAATITELELQLHRLEEKLKKQAQELSESMVLVNELESQVKGLEKELEKQLEGFENDLDAMTHAKIEQEQRAIRAEETLRKARWKYASTAERLQEEFKKLSVEMASKFDESERLTMKAIAEAKELHLQNKILEDKLQKAAAELVLIKDQNKTRMEELSTHSDIKPKLVDRMSLEVEYMSKQLQDVKCEEEKQEASTTEIQMPIKEDNDVTKHSKQEVQLRNQLEQMKVSLEETCTLLESSKRERDELQRNFELAKKEAGKTQEELWILRSFKEEKETIIKDILSEMESLRTQHKTLKHCLSNEELQKETLEKKILRLTDELQKVNELACDEGNDNAKKSVEANTVQDLPQSKRSTAKRNLTTKEDAIQKLQRDESDLAEFLDEIALLKERNLSMKTELKEMQERYSELSLKFAMVEGERQQLVMTIRNLRNGKKN</sequence>
<comment type="caution">
    <text evidence="4">The sequence shown here is derived from an EMBL/GenBank/DDBJ whole genome shotgun (WGS) entry which is preliminary data.</text>
</comment>
<feature type="coiled-coil region" evidence="1">
    <location>
        <begin position="242"/>
        <end position="382"/>
    </location>
</feature>
<gene>
    <name evidence="4" type="ORF">K2173_008504</name>
</gene>
<feature type="coiled-coil region" evidence="1">
    <location>
        <begin position="416"/>
        <end position="637"/>
    </location>
</feature>
<evidence type="ECO:0000313" key="5">
    <source>
        <dbReference type="Proteomes" id="UP001159364"/>
    </source>
</evidence>
<dbReference type="PANTHER" id="PTHR34452:SF14">
    <property type="entry name" value="MYOSIN HEAVY CHAIN, MUSCLE"/>
    <property type="match status" value="1"/>
</dbReference>
<evidence type="ECO:0000256" key="1">
    <source>
        <dbReference type="SAM" id="Coils"/>
    </source>
</evidence>
<evidence type="ECO:0000313" key="4">
    <source>
        <dbReference type="EMBL" id="KAJ8752769.1"/>
    </source>
</evidence>
<dbReference type="PANTHER" id="PTHR34452">
    <property type="entry name" value="MYOSIN HEAVY CHAIN-RELATED PROTEIN"/>
    <property type="match status" value="1"/>
</dbReference>
<dbReference type="InterPro" id="IPR019448">
    <property type="entry name" value="NT-C2"/>
</dbReference>
<accession>A0AAV8SL54</accession>
<organism evidence="4 5">
    <name type="scientific">Erythroxylum novogranatense</name>
    <dbReference type="NCBI Taxonomy" id="1862640"/>
    <lineage>
        <taxon>Eukaryota</taxon>
        <taxon>Viridiplantae</taxon>
        <taxon>Streptophyta</taxon>
        <taxon>Embryophyta</taxon>
        <taxon>Tracheophyta</taxon>
        <taxon>Spermatophyta</taxon>
        <taxon>Magnoliopsida</taxon>
        <taxon>eudicotyledons</taxon>
        <taxon>Gunneridae</taxon>
        <taxon>Pentapetalae</taxon>
        <taxon>rosids</taxon>
        <taxon>fabids</taxon>
        <taxon>Malpighiales</taxon>
        <taxon>Erythroxylaceae</taxon>
        <taxon>Erythroxylum</taxon>
    </lineage>
</organism>
<dbReference type="PROSITE" id="PS51840">
    <property type="entry name" value="C2_NT"/>
    <property type="match status" value="1"/>
</dbReference>
<evidence type="ECO:0000259" key="3">
    <source>
        <dbReference type="PROSITE" id="PS51840"/>
    </source>
</evidence>
<dbReference type="SUPFAM" id="SSF90257">
    <property type="entry name" value="Myosin rod fragments"/>
    <property type="match status" value="1"/>
</dbReference>
<feature type="coiled-coil region" evidence="1">
    <location>
        <begin position="841"/>
        <end position="906"/>
    </location>
</feature>
<dbReference type="Proteomes" id="UP001159364">
    <property type="component" value="Linkage Group LG10"/>
</dbReference>
<feature type="domain" description="C2 NT-type" evidence="3">
    <location>
        <begin position="4"/>
        <end position="139"/>
    </location>
</feature>
<name>A0AAV8SL54_9ROSI</name>
<feature type="region of interest" description="Disordered" evidence="2">
    <location>
        <begin position="149"/>
        <end position="193"/>
    </location>
</feature>
<dbReference type="EMBL" id="JAIWQS010000010">
    <property type="protein sequence ID" value="KAJ8752769.1"/>
    <property type="molecule type" value="Genomic_DNA"/>
</dbReference>
<keyword evidence="5" id="KW-1185">Reference proteome</keyword>
<evidence type="ECO:0000256" key="2">
    <source>
        <dbReference type="SAM" id="MobiDB-lite"/>
    </source>
</evidence>
<reference evidence="4 5" key="1">
    <citation type="submission" date="2021-09" db="EMBL/GenBank/DDBJ databases">
        <title>Genomic insights and catalytic innovation underlie evolution of tropane alkaloids biosynthesis.</title>
        <authorList>
            <person name="Wang Y.-J."/>
            <person name="Tian T."/>
            <person name="Huang J.-P."/>
            <person name="Huang S.-X."/>
        </authorList>
    </citation>
    <scope>NUCLEOTIDE SEQUENCE [LARGE SCALE GENOMIC DNA]</scope>
    <source>
        <strain evidence="4">KIB-2018</strain>
        <tissue evidence="4">Leaf</tissue>
    </source>
</reference>
<keyword evidence="1" id="KW-0175">Coiled coil</keyword>